<dbReference type="GO" id="GO:0006465">
    <property type="term" value="P:signal peptide processing"/>
    <property type="evidence" value="ECO:0007669"/>
    <property type="project" value="InterPro"/>
</dbReference>
<evidence type="ECO:0000313" key="7">
    <source>
        <dbReference type="EMBL" id="MBC6678639.1"/>
    </source>
</evidence>
<keyword evidence="4 7" id="KW-0378">Hydrolase</keyword>
<dbReference type="NCBIfam" id="TIGR02227">
    <property type="entry name" value="sigpep_I_bact"/>
    <property type="match status" value="1"/>
</dbReference>
<feature type="active site" evidence="3">
    <location>
        <position position="85"/>
    </location>
</feature>
<sequence>MKSRKKRGIALTSAAVLGILFAFAGTCSFSIWKAQGDSMAPAIQKGERVWINKLAYLFGKPQQGELVAFHCDVYSEDGEGSTLIKRVAATEGDSVEIKDGTFYVNGRVYNEFAAELVYMEPMEEVTVKEGEVFVLSDDRSAALDSRDSAVGTLKISELTGKVCFK</sequence>
<keyword evidence="8" id="KW-1185">Reference proteome</keyword>
<gene>
    <name evidence="7" type="primary">lepB</name>
    <name evidence="7" type="ORF">H9L42_02205</name>
</gene>
<feature type="chain" id="PRO_5036928282" description="Signal peptidase I" evidence="5">
    <location>
        <begin position="25"/>
        <end position="165"/>
    </location>
</feature>
<evidence type="ECO:0000313" key="8">
    <source>
        <dbReference type="Proteomes" id="UP000602647"/>
    </source>
</evidence>
<dbReference type="PANTHER" id="PTHR43390:SF1">
    <property type="entry name" value="CHLOROPLAST PROCESSING PEPTIDASE"/>
    <property type="match status" value="1"/>
</dbReference>
<evidence type="ECO:0000256" key="5">
    <source>
        <dbReference type="SAM" id="SignalP"/>
    </source>
</evidence>
<dbReference type="AlphaFoldDB" id="A0A923NHQ9"/>
<dbReference type="GO" id="GO:0005886">
    <property type="term" value="C:plasma membrane"/>
    <property type="evidence" value="ECO:0007669"/>
    <property type="project" value="UniProtKB-SubCell"/>
</dbReference>
<evidence type="ECO:0000256" key="3">
    <source>
        <dbReference type="PIRSR" id="PIRSR600223-1"/>
    </source>
</evidence>
<dbReference type="GO" id="GO:0009003">
    <property type="term" value="F:signal peptidase activity"/>
    <property type="evidence" value="ECO:0007669"/>
    <property type="project" value="UniProtKB-EC"/>
</dbReference>
<dbReference type="CDD" id="cd06530">
    <property type="entry name" value="S26_SPase_I"/>
    <property type="match status" value="1"/>
</dbReference>
<comment type="catalytic activity">
    <reaction evidence="4">
        <text>Cleavage of hydrophobic, N-terminal signal or leader sequences from secreted and periplasmic proteins.</text>
        <dbReference type="EC" id="3.4.21.89"/>
    </reaction>
</comment>
<dbReference type="PANTHER" id="PTHR43390">
    <property type="entry name" value="SIGNAL PEPTIDASE I"/>
    <property type="match status" value="1"/>
</dbReference>
<organism evidence="7 8">
    <name type="scientific">Zhenpiania hominis</name>
    <dbReference type="NCBI Taxonomy" id="2763644"/>
    <lineage>
        <taxon>Bacteria</taxon>
        <taxon>Bacillati</taxon>
        <taxon>Bacillota</taxon>
        <taxon>Clostridia</taxon>
        <taxon>Peptostreptococcales</taxon>
        <taxon>Anaerovoracaceae</taxon>
        <taxon>Zhenpiania</taxon>
    </lineage>
</organism>
<dbReference type="InterPro" id="IPR000223">
    <property type="entry name" value="Pept_S26A_signal_pept_1"/>
</dbReference>
<keyword evidence="5" id="KW-0732">Signal</keyword>
<evidence type="ECO:0000256" key="1">
    <source>
        <dbReference type="ARBA" id="ARBA00004401"/>
    </source>
</evidence>
<protein>
    <recommendedName>
        <fullName evidence="4">Signal peptidase I</fullName>
        <ecNumber evidence="4">3.4.21.89</ecNumber>
    </recommendedName>
</protein>
<feature type="signal peptide" evidence="5">
    <location>
        <begin position="1"/>
        <end position="24"/>
    </location>
</feature>
<evidence type="ECO:0000256" key="2">
    <source>
        <dbReference type="ARBA" id="ARBA00009370"/>
    </source>
</evidence>
<dbReference type="Gene3D" id="2.10.109.10">
    <property type="entry name" value="Umud Fragment, subunit A"/>
    <property type="match status" value="1"/>
</dbReference>
<dbReference type="EC" id="3.4.21.89" evidence="4"/>
<dbReference type="RefSeq" id="WP_187301801.1">
    <property type="nucleotide sequence ID" value="NZ_JACRYT010000001.1"/>
</dbReference>
<dbReference type="Pfam" id="PF10502">
    <property type="entry name" value="Peptidase_S26"/>
    <property type="match status" value="1"/>
</dbReference>
<dbReference type="Proteomes" id="UP000602647">
    <property type="component" value="Unassembled WGS sequence"/>
</dbReference>
<keyword evidence="4" id="KW-0645">Protease</keyword>
<evidence type="ECO:0000256" key="4">
    <source>
        <dbReference type="RuleBase" id="RU362042"/>
    </source>
</evidence>
<dbReference type="SUPFAM" id="SSF51306">
    <property type="entry name" value="LexA/Signal peptidase"/>
    <property type="match status" value="1"/>
</dbReference>
<feature type="active site" evidence="3">
    <location>
        <position position="38"/>
    </location>
</feature>
<proteinExistence type="inferred from homology"/>
<dbReference type="InterPro" id="IPR036286">
    <property type="entry name" value="LexA/Signal_pep-like_sf"/>
</dbReference>
<comment type="similarity">
    <text evidence="2 4">Belongs to the peptidase S26 family.</text>
</comment>
<evidence type="ECO:0000259" key="6">
    <source>
        <dbReference type="Pfam" id="PF10502"/>
    </source>
</evidence>
<comment type="caution">
    <text evidence="7">The sequence shown here is derived from an EMBL/GenBank/DDBJ whole genome shotgun (WGS) entry which is preliminary data.</text>
</comment>
<dbReference type="EMBL" id="JACRYT010000001">
    <property type="protein sequence ID" value="MBC6678639.1"/>
    <property type="molecule type" value="Genomic_DNA"/>
</dbReference>
<dbReference type="PRINTS" id="PR00727">
    <property type="entry name" value="LEADERPTASE"/>
</dbReference>
<accession>A0A923NHQ9</accession>
<comment type="subcellular location">
    <subcellularLocation>
        <location evidence="1">Cell membrane</location>
        <topology evidence="1">Single-pass type II membrane protein</topology>
    </subcellularLocation>
    <subcellularLocation>
        <location evidence="4">Membrane</location>
        <topology evidence="4">Single-pass type II membrane protein</topology>
    </subcellularLocation>
</comment>
<dbReference type="InterPro" id="IPR019533">
    <property type="entry name" value="Peptidase_S26"/>
</dbReference>
<dbReference type="GO" id="GO:0004252">
    <property type="term" value="F:serine-type endopeptidase activity"/>
    <property type="evidence" value="ECO:0007669"/>
    <property type="project" value="InterPro"/>
</dbReference>
<name>A0A923NHQ9_9FIRM</name>
<reference evidence="7" key="1">
    <citation type="submission" date="2020-08" db="EMBL/GenBank/DDBJ databases">
        <title>Genome public.</title>
        <authorList>
            <person name="Liu C."/>
            <person name="Sun Q."/>
        </authorList>
    </citation>
    <scope>NUCLEOTIDE SEQUENCE</scope>
    <source>
        <strain evidence="7">BX12</strain>
    </source>
</reference>
<feature type="domain" description="Peptidase S26" evidence="6">
    <location>
        <begin position="15"/>
        <end position="163"/>
    </location>
</feature>